<accession>A0A916N1U0</accession>
<evidence type="ECO:0000313" key="16">
    <source>
        <dbReference type="EMBL" id="CAG4885280.1"/>
    </source>
</evidence>
<dbReference type="InterPro" id="IPR008948">
    <property type="entry name" value="L-Aspartase-like"/>
</dbReference>
<dbReference type="Pfam" id="PF08328">
    <property type="entry name" value="ASL_C"/>
    <property type="match status" value="1"/>
</dbReference>
<dbReference type="EC" id="4.3.2.2" evidence="4 12"/>
<evidence type="ECO:0000256" key="9">
    <source>
        <dbReference type="ARBA" id="ARBA00025012"/>
    </source>
</evidence>
<dbReference type="InterPro" id="IPR004769">
    <property type="entry name" value="Pur_lyase"/>
</dbReference>
<dbReference type="NCBIfam" id="NF006764">
    <property type="entry name" value="PRK09285.1"/>
    <property type="match status" value="1"/>
</dbReference>
<dbReference type="SUPFAM" id="SSF48557">
    <property type="entry name" value="L-aspartase-like"/>
    <property type="match status" value="1"/>
</dbReference>
<dbReference type="InterPro" id="IPR020557">
    <property type="entry name" value="Fumarate_lyase_CS"/>
</dbReference>
<evidence type="ECO:0000256" key="11">
    <source>
        <dbReference type="ARBA" id="ARBA00049115"/>
    </source>
</evidence>
<keyword evidence="17" id="KW-1185">Reference proteome</keyword>
<name>A0A916N1U0_9PROT</name>
<dbReference type="CDD" id="cd01598">
    <property type="entry name" value="PurB"/>
    <property type="match status" value="1"/>
</dbReference>
<dbReference type="InterPro" id="IPR024083">
    <property type="entry name" value="Fumarase/histidase_N"/>
</dbReference>
<evidence type="ECO:0000256" key="6">
    <source>
        <dbReference type="ARBA" id="ARBA00022755"/>
    </source>
</evidence>
<evidence type="ECO:0000256" key="10">
    <source>
        <dbReference type="ARBA" id="ARBA00030717"/>
    </source>
</evidence>
<dbReference type="Pfam" id="PF00206">
    <property type="entry name" value="Lyase_1"/>
    <property type="match status" value="1"/>
</dbReference>
<keyword evidence="7 13" id="KW-0456">Lyase</keyword>
<dbReference type="EMBL" id="CAJQUM010000001">
    <property type="protein sequence ID" value="CAG4885280.1"/>
    <property type="molecule type" value="Genomic_DNA"/>
</dbReference>
<evidence type="ECO:0000256" key="12">
    <source>
        <dbReference type="NCBIfam" id="TIGR00928"/>
    </source>
</evidence>
<comment type="pathway">
    <text evidence="1 13">Purine metabolism; IMP biosynthesis via de novo pathway; 5-amino-1-(5-phospho-D-ribosyl)imidazole-4-carboxamide from 5-amino-1-(5-phospho-D-ribosyl)imidazole-4-carboxylate: step 2/2.</text>
</comment>
<dbReference type="InterPro" id="IPR013539">
    <property type="entry name" value="PurB_C"/>
</dbReference>
<comment type="function">
    <text evidence="9">Catalyzes two reactions in de novo purine nucleotide biosynthesis. Catalyzes the breakdown of 5-aminoimidazole- (N-succinylocarboxamide) ribotide (SAICAR or 2-[5-amino-1-(5-phospho-beta-D-ribosyl)imidazole-4-carboxamido]succinate) to 5-aminoimidazole-4-carboxamide ribotide (AICAR or 5-amino-1-(5-phospho-beta-D-ribosyl)imidazole-4-carboxamide) and fumarate, and of adenylosuccinate (ADS or N(6)-(1,2-dicarboxyethyl)-AMP) to adenosine monophosphate (AMP) and fumarate.</text>
</comment>
<dbReference type="InterPro" id="IPR000362">
    <property type="entry name" value="Fumarate_lyase_fam"/>
</dbReference>
<dbReference type="Gene3D" id="1.10.40.30">
    <property type="entry name" value="Fumarase/aspartase (C-terminal domain)"/>
    <property type="match status" value="1"/>
</dbReference>
<dbReference type="FunFam" id="1.10.40.30:FF:000004">
    <property type="entry name" value="Adenylosuccinate lyase"/>
    <property type="match status" value="1"/>
</dbReference>
<dbReference type="PANTHER" id="PTHR43411">
    <property type="entry name" value="ADENYLOSUCCINATE LYASE"/>
    <property type="match status" value="1"/>
</dbReference>
<evidence type="ECO:0000256" key="13">
    <source>
        <dbReference type="RuleBase" id="RU361172"/>
    </source>
</evidence>
<dbReference type="PROSITE" id="PS00163">
    <property type="entry name" value="FUMARATE_LYASES"/>
    <property type="match status" value="1"/>
</dbReference>
<evidence type="ECO:0000256" key="3">
    <source>
        <dbReference type="ARBA" id="ARBA00008273"/>
    </source>
</evidence>
<dbReference type="PANTHER" id="PTHR43411:SF1">
    <property type="entry name" value="ADENYLOSUCCINATE LYASE"/>
    <property type="match status" value="1"/>
</dbReference>
<dbReference type="NCBIfam" id="TIGR00928">
    <property type="entry name" value="purB"/>
    <property type="match status" value="1"/>
</dbReference>
<protein>
    <recommendedName>
        <fullName evidence="5 12">Adenylosuccinate lyase</fullName>
        <shortName evidence="13">ASL</shortName>
        <ecNumber evidence="4 12">4.3.2.2</ecNumber>
    </recommendedName>
    <alternativeName>
        <fullName evidence="10 13">Adenylosuccinase</fullName>
    </alternativeName>
</protein>
<comment type="pathway">
    <text evidence="2 13">Purine metabolism; AMP biosynthesis via de novo pathway; AMP from IMP: step 2/2.</text>
</comment>
<evidence type="ECO:0000256" key="1">
    <source>
        <dbReference type="ARBA" id="ARBA00004706"/>
    </source>
</evidence>
<comment type="similarity">
    <text evidence="3 13">Belongs to the lyase 1 family. Adenylosuccinate lyase subfamily.</text>
</comment>
<dbReference type="Proteomes" id="UP000742786">
    <property type="component" value="Unassembled WGS sequence"/>
</dbReference>
<evidence type="ECO:0000259" key="14">
    <source>
        <dbReference type="Pfam" id="PF00206"/>
    </source>
</evidence>
<dbReference type="Gene3D" id="1.10.275.10">
    <property type="entry name" value="Fumarase/aspartase (N-terminal domain)"/>
    <property type="match status" value="1"/>
</dbReference>
<organism evidence="16 17">
    <name type="scientific">Georgfuchsia toluolica</name>
    <dbReference type="NCBI Taxonomy" id="424218"/>
    <lineage>
        <taxon>Bacteria</taxon>
        <taxon>Pseudomonadati</taxon>
        <taxon>Pseudomonadota</taxon>
        <taxon>Betaproteobacteria</taxon>
        <taxon>Nitrosomonadales</taxon>
        <taxon>Sterolibacteriaceae</taxon>
        <taxon>Georgfuchsia</taxon>
    </lineage>
</organism>
<feature type="domain" description="Fumarate lyase N-terminal" evidence="14">
    <location>
        <begin position="25"/>
        <end position="323"/>
    </location>
</feature>
<comment type="caution">
    <text evidence="16">The sequence shown here is derived from an EMBL/GenBank/DDBJ whole genome shotgun (WGS) entry which is preliminary data.</text>
</comment>
<dbReference type="InterPro" id="IPR022761">
    <property type="entry name" value="Fumarate_lyase_N"/>
</dbReference>
<dbReference type="GO" id="GO:0006188">
    <property type="term" value="P:IMP biosynthetic process"/>
    <property type="evidence" value="ECO:0007669"/>
    <property type="project" value="InterPro"/>
</dbReference>
<evidence type="ECO:0000256" key="8">
    <source>
        <dbReference type="ARBA" id="ARBA00024477"/>
    </source>
</evidence>
<evidence type="ECO:0000256" key="5">
    <source>
        <dbReference type="ARBA" id="ARBA00017058"/>
    </source>
</evidence>
<dbReference type="AlphaFoldDB" id="A0A916N1U0"/>
<dbReference type="Gene3D" id="1.20.200.10">
    <property type="entry name" value="Fumarase/aspartase (Central domain)"/>
    <property type="match status" value="1"/>
</dbReference>
<dbReference type="FunFam" id="1.20.200.10:FF:000004">
    <property type="entry name" value="Adenylosuccinate lyase"/>
    <property type="match status" value="1"/>
</dbReference>
<gene>
    <name evidence="16" type="primary">purB</name>
    <name evidence="16" type="ORF">GTOL_13163</name>
</gene>
<comment type="catalytic activity">
    <reaction evidence="8">
        <text>(2S)-2-[5-amino-1-(5-phospho-beta-D-ribosyl)imidazole-4-carboxamido]succinate = 5-amino-1-(5-phospho-beta-D-ribosyl)imidazole-4-carboxamide + fumarate</text>
        <dbReference type="Rhea" id="RHEA:23920"/>
        <dbReference type="ChEBI" id="CHEBI:29806"/>
        <dbReference type="ChEBI" id="CHEBI:58443"/>
        <dbReference type="ChEBI" id="CHEBI:58475"/>
        <dbReference type="EC" id="4.3.2.2"/>
    </reaction>
    <physiologicalReaction direction="left-to-right" evidence="8">
        <dbReference type="Rhea" id="RHEA:23921"/>
    </physiologicalReaction>
</comment>
<feature type="domain" description="Adenylosuccinate lyase PurB C-terminal" evidence="15">
    <location>
        <begin position="342"/>
        <end position="456"/>
    </location>
</feature>
<evidence type="ECO:0000256" key="2">
    <source>
        <dbReference type="ARBA" id="ARBA00004734"/>
    </source>
</evidence>
<evidence type="ECO:0000256" key="4">
    <source>
        <dbReference type="ARBA" id="ARBA00012339"/>
    </source>
</evidence>
<evidence type="ECO:0000256" key="7">
    <source>
        <dbReference type="ARBA" id="ARBA00023239"/>
    </source>
</evidence>
<proteinExistence type="inferred from homology"/>
<reference evidence="16" key="1">
    <citation type="submission" date="2021-04" db="EMBL/GenBank/DDBJ databases">
        <authorList>
            <person name="Hornung B."/>
        </authorList>
    </citation>
    <scope>NUCLEOTIDE SEQUENCE</scope>
    <source>
        <strain evidence="16">G5G6</strain>
    </source>
</reference>
<sequence length="466" mass="52107">MLKLLYIYKGVLMSSNLTALSPLDGRYAAKIEPLRSHFSEFGLIRNRVRVEIEWLKALAAENGLKEIAPFSSATIAELDRMVSAFAEADAEAVKRIEARTNHDVKAVEYWLVERFAGNAEIIRAARFIHFACTSEDINNLSHALMLRDARALNLLPLIGSLIEKFRRLAHEHAALPMLSRTHGQTATPTTLGKEMANITARLLRARDRIAAVSLTAKFNGAVGNYNAHLAAYPNFDWESFNRRFVESFGIEFNPHTIQIEPHDAMAELFDAIARTNTILIDANRDLWQYISLGYFKQQPKAGEIGSSTMPHKINPIDFENAEGNLGLANALLRHLSEKLPISRLQRDLTDSTVLRNMGVAFGYSILAYDSCLRGLGKLEADPKRLAEDLDAAWEVLAEPVQTVMRRYGIENPYEQLKELTRGKGIERDALHAFIRGLAIPEAEKTRLLAMTPSSYIGKAVELAGRI</sequence>
<dbReference type="PRINTS" id="PR00149">
    <property type="entry name" value="FUMRATELYASE"/>
</dbReference>
<dbReference type="InterPro" id="IPR047136">
    <property type="entry name" value="PurB_bact"/>
</dbReference>
<keyword evidence="6 13" id="KW-0658">Purine biosynthesis</keyword>
<comment type="catalytic activity">
    <reaction evidence="11">
        <text>N(6)-(1,2-dicarboxyethyl)-AMP = fumarate + AMP</text>
        <dbReference type="Rhea" id="RHEA:16853"/>
        <dbReference type="ChEBI" id="CHEBI:29806"/>
        <dbReference type="ChEBI" id="CHEBI:57567"/>
        <dbReference type="ChEBI" id="CHEBI:456215"/>
        <dbReference type="EC" id="4.3.2.2"/>
    </reaction>
    <physiologicalReaction direction="left-to-right" evidence="11">
        <dbReference type="Rhea" id="RHEA:16854"/>
    </physiologicalReaction>
</comment>
<evidence type="ECO:0000313" key="17">
    <source>
        <dbReference type="Proteomes" id="UP000742786"/>
    </source>
</evidence>
<evidence type="ECO:0000259" key="15">
    <source>
        <dbReference type="Pfam" id="PF08328"/>
    </source>
</evidence>
<dbReference type="GO" id="GO:0004018">
    <property type="term" value="F:N6-(1,2-dicarboxyethyl)AMP AMP-lyase (fumarate-forming) activity"/>
    <property type="evidence" value="ECO:0007669"/>
    <property type="project" value="UniProtKB-UniRule"/>
</dbReference>